<dbReference type="Gene3D" id="1.10.1040.10">
    <property type="entry name" value="N-(1-d-carboxylethyl)-l-norvaline Dehydrogenase, domain 2"/>
    <property type="match status" value="1"/>
</dbReference>
<dbReference type="Proteomes" id="UP000034231">
    <property type="component" value="Unassembled WGS sequence"/>
</dbReference>
<dbReference type="GO" id="GO:0016628">
    <property type="term" value="F:oxidoreductase activity, acting on the CH-CH group of donors, NAD or NADP as acceptor"/>
    <property type="evidence" value="ECO:0007669"/>
    <property type="project" value="InterPro"/>
</dbReference>
<dbReference type="Pfam" id="PF03721">
    <property type="entry name" value="UDPG_MGDP_dh_N"/>
    <property type="match status" value="1"/>
</dbReference>
<feature type="domain" description="UDP-glucose/GDP-mannose dehydrogenase N-terminal" evidence="4">
    <location>
        <begin position="6"/>
        <end position="173"/>
    </location>
</feature>
<proteinExistence type="inferred from homology"/>
<sequence>MRIPSVCIVGPGVVGQATGKVLVQKGIRVGFLGVVREQIEELKSQGFNAFTKDEIYNGNYDYDITMLTVPTPTVKGKIDLSIIKSAAMDLGKRLRYFKKYHVVVVKSTVPPGTTENVVIPILERFSGKKVGIDFGACMNPEYLRAKTSFEDTLNPWIILFGAFDKKSGDMLEMLYKNKFSCPIHRCKIQEAEMQKYVHNLYNATKITFHNEMRQIANNLGVDANKIFMYSAISCEGMWNPAYGIKDRGPFSGACLPKDTQAFHDWAQSNGFDTTLLKTVIKVNNKHKRKLGVSKSKKYEEIQL</sequence>
<evidence type="ECO:0000259" key="3">
    <source>
        <dbReference type="Pfam" id="PF00984"/>
    </source>
</evidence>
<dbReference type="InterPro" id="IPR014026">
    <property type="entry name" value="UDP-Glc/GDP-Man_DH_dimer"/>
</dbReference>
<dbReference type="Gene3D" id="3.40.50.720">
    <property type="entry name" value="NAD(P)-binding Rossmann-like Domain"/>
    <property type="match status" value="1"/>
</dbReference>
<dbReference type="PANTHER" id="PTHR43750:SF3">
    <property type="entry name" value="UDP-GLUCOSE 6-DEHYDROGENASE TUAD"/>
    <property type="match status" value="1"/>
</dbReference>
<evidence type="ECO:0000256" key="1">
    <source>
        <dbReference type="ARBA" id="ARBA00006601"/>
    </source>
</evidence>
<name>A0A0G0KHX2_9BACT</name>
<dbReference type="InterPro" id="IPR036291">
    <property type="entry name" value="NAD(P)-bd_dom_sf"/>
</dbReference>
<dbReference type="InterPro" id="IPR008927">
    <property type="entry name" value="6-PGluconate_DH-like_C_sf"/>
</dbReference>
<reference evidence="5 6" key="1">
    <citation type="journal article" date="2015" name="Nature">
        <title>rRNA introns, odd ribosomes, and small enigmatic genomes across a large radiation of phyla.</title>
        <authorList>
            <person name="Brown C.T."/>
            <person name="Hug L.A."/>
            <person name="Thomas B.C."/>
            <person name="Sharon I."/>
            <person name="Castelle C.J."/>
            <person name="Singh A."/>
            <person name="Wilkins M.J."/>
            <person name="Williams K.H."/>
            <person name="Banfield J.F."/>
        </authorList>
    </citation>
    <scope>NUCLEOTIDE SEQUENCE [LARGE SCALE GENOMIC DNA]</scope>
</reference>
<dbReference type="Pfam" id="PF00984">
    <property type="entry name" value="UDPG_MGDP_dh"/>
    <property type="match status" value="1"/>
</dbReference>
<dbReference type="InterPro" id="IPR017476">
    <property type="entry name" value="UDP-Glc/GDP-Man"/>
</dbReference>
<evidence type="ECO:0000313" key="6">
    <source>
        <dbReference type="Proteomes" id="UP000034231"/>
    </source>
</evidence>
<organism evidence="5 6">
    <name type="scientific">Candidatus Shapirobacteria bacterium GW2011_GWE1_38_10</name>
    <dbReference type="NCBI Taxonomy" id="1618488"/>
    <lineage>
        <taxon>Bacteria</taxon>
        <taxon>Candidatus Shapironibacteriota</taxon>
    </lineage>
</organism>
<evidence type="ECO:0000256" key="2">
    <source>
        <dbReference type="PIRNR" id="PIRNR000124"/>
    </source>
</evidence>
<dbReference type="GO" id="GO:0000271">
    <property type="term" value="P:polysaccharide biosynthetic process"/>
    <property type="evidence" value="ECO:0007669"/>
    <property type="project" value="InterPro"/>
</dbReference>
<dbReference type="PANTHER" id="PTHR43750">
    <property type="entry name" value="UDP-GLUCOSE 6-DEHYDROGENASE TUAD"/>
    <property type="match status" value="1"/>
</dbReference>
<dbReference type="SUPFAM" id="SSF48179">
    <property type="entry name" value="6-phosphogluconate dehydrogenase C-terminal domain-like"/>
    <property type="match status" value="1"/>
</dbReference>
<gene>
    <name evidence="5" type="ORF">US68_C0024G0004</name>
</gene>
<protein>
    <submittedName>
        <fullName evidence="5">UDP-glucose 6-dehydrogenase</fullName>
    </submittedName>
</protein>
<dbReference type="GO" id="GO:0016616">
    <property type="term" value="F:oxidoreductase activity, acting on the CH-OH group of donors, NAD or NADP as acceptor"/>
    <property type="evidence" value="ECO:0007669"/>
    <property type="project" value="InterPro"/>
</dbReference>
<dbReference type="GO" id="GO:0051287">
    <property type="term" value="F:NAD binding"/>
    <property type="evidence" value="ECO:0007669"/>
    <property type="project" value="InterPro"/>
</dbReference>
<dbReference type="InterPro" id="IPR028359">
    <property type="entry name" value="UDP_ManNAc/GlcNAc_DH"/>
</dbReference>
<feature type="domain" description="UDP-glucose/GDP-mannose dehydrogenase dimerisation" evidence="3">
    <location>
        <begin position="190"/>
        <end position="284"/>
    </location>
</feature>
<dbReference type="SUPFAM" id="SSF51735">
    <property type="entry name" value="NAD(P)-binding Rossmann-fold domains"/>
    <property type="match status" value="1"/>
</dbReference>
<dbReference type="EMBL" id="LBTX01000024">
    <property type="protein sequence ID" value="KKQ48799.1"/>
    <property type="molecule type" value="Genomic_DNA"/>
</dbReference>
<dbReference type="AlphaFoldDB" id="A0A0G0KHX2"/>
<dbReference type="PIRSF" id="PIRSF000124">
    <property type="entry name" value="UDPglc_GDPman_dh"/>
    <property type="match status" value="1"/>
</dbReference>
<comment type="similarity">
    <text evidence="1 2">Belongs to the UDP-glucose/GDP-mannose dehydrogenase family.</text>
</comment>
<evidence type="ECO:0000259" key="4">
    <source>
        <dbReference type="Pfam" id="PF03721"/>
    </source>
</evidence>
<dbReference type="InterPro" id="IPR001732">
    <property type="entry name" value="UDP-Glc/GDP-Man_DH_N"/>
</dbReference>
<dbReference type="PIRSF" id="PIRSF500136">
    <property type="entry name" value="UDP_ManNAc_DH"/>
    <property type="match status" value="1"/>
</dbReference>
<comment type="caution">
    <text evidence="5">The sequence shown here is derived from an EMBL/GenBank/DDBJ whole genome shotgun (WGS) entry which is preliminary data.</text>
</comment>
<dbReference type="InterPro" id="IPR013328">
    <property type="entry name" value="6PGD_dom2"/>
</dbReference>
<accession>A0A0G0KHX2</accession>
<evidence type="ECO:0000313" key="5">
    <source>
        <dbReference type="EMBL" id="KKQ48799.1"/>
    </source>
</evidence>